<accession>A0A7K0CZY3</accession>
<organism evidence="1 2">
    <name type="scientific">Nocardia macrotermitis</name>
    <dbReference type="NCBI Taxonomy" id="2585198"/>
    <lineage>
        <taxon>Bacteria</taxon>
        <taxon>Bacillati</taxon>
        <taxon>Actinomycetota</taxon>
        <taxon>Actinomycetes</taxon>
        <taxon>Mycobacteriales</taxon>
        <taxon>Nocardiaceae</taxon>
        <taxon>Nocardia</taxon>
    </lineage>
</organism>
<comment type="caution">
    <text evidence="1">The sequence shown here is derived from an EMBL/GenBank/DDBJ whole genome shotgun (WGS) entry which is preliminary data.</text>
</comment>
<evidence type="ECO:0000313" key="2">
    <source>
        <dbReference type="Proteomes" id="UP000438448"/>
    </source>
</evidence>
<reference evidence="1 2" key="1">
    <citation type="submission" date="2019-10" db="EMBL/GenBank/DDBJ databases">
        <title>Nocardia macrotermitis sp. nov. and Nocardia aurantia sp. nov., isolated from the gut of fungus growing-termite Macrotermes natalensis.</title>
        <authorList>
            <person name="Benndorf R."/>
            <person name="Schwitalla J."/>
            <person name="Martin K."/>
            <person name="De Beer W."/>
            <person name="Kaster A.-K."/>
            <person name="Vollmers J."/>
            <person name="Poulsen M."/>
            <person name="Beemelmanns C."/>
        </authorList>
    </citation>
    <scope>NUCLEOTIDE SEQUENCE [LARGE SCALE GENOMIC DNA]</scope>
    <source>
        <strain evidence="1 2">RB20</strain>
    </source>
</reference>
<dbReference type="EMBL" id="WEGK01000004">
    <property type="protein sequence ID" value="MQY19039.1"/>
    <property type="molecule type" value="Genomic_DNA"/>
</dbReference>
<evidence type="ECO:0000313" key="1">
    <source>
        <dbReference type="EMBL" id="MQY19039.1"/>
    </source>
</evidence>
<name>A0A7K0CZY3_9NOCA</name>
<gene>
    <name evidence="1" type="ORF">NRB20_21230</name>
</gene>
<protein>
    <submittedName>
        <fullName evidence="1">Uncharacterized protein</fullName>
    </submittedName>
</protein>
<keyword evidence="2" id="KW-1185">Reference proteome</keyword>
<dbReference type="Proteomes" id="UP000438448">
    <property type="component" value="Unassembled WGS sequence"/>
</dbReference>
<dbReference type="AlphaFoldDB" id="A0A7K0CZY3"/>
<proteinExistence type="predicted"/>
<sequence>MYGLPVLNHRELPTMTIDCAHYIMQSHLDCPAESCPVKNQAKQRLIDAGRLVPADVPHLGY</sequence>